<sequence>MASRCKNNEQWSTTPTDLAAMHASIVAIALALLKGTMAGYAEVCLNKDRGCIDYRVTKDCCAAVGGQQHFEERSHICISNDLCEGNGVNIGAMVNCCEARGAGSRELPYSGFCSATEVPPRC</sequence>
<proteinExistence type="predicted"/>
<evidence type="ECO:0000313" key="1">
    <source>
        <dbReference type="EMBL" id="KJK74312.1"/>
    </source>
</evidence>
<dbReference type="AlphaFoldDB" id="A0A0D9NJS0"/>
<reference evidence="2" key="1">
    <citation type="journal article" date="2014" name="BMC Genomics">
        <title>The genome sequence of the biocontrol fungus Metarhizium anisopliae and comparative genomics of Metarhizium species.</title>
        <authorList>
            <person name="Pattemore J.A."/>
            <person name="Hane J.K."/>
            <person name="Williams A.H."/>
            <person name="Wilson B.A."/>
            <person name="Stodart B.J."/>
            <person name="Ash G.J."/>
        </authorList>
    </citation>
    <scope>NUCLEOTIDE SEQUENCE [LARGE SCALE GENOMIC DNA]</scope>
    <source>
        <strain evidence="2">BRIP 53293</strain>
    </source>
</reference>
<keyword evidence="2" id="KW-1185">Reference proteome</keyword>
<dbReference type="Proteomes" id="UP000054544">
    <property type="component" value="Unassembled WGS sequence"/>
</dbReference>
<gene>
    <name evidence="1" type="ORF">H634G_10458</name>
</gene>
<dbReference type="InterPro" id="IPR045992">
    <property type="entry name" value="DUF5948"/>
</dbReference>
<dbReference type="EMBL" id="KE384761">
    <property type="protein sequence ID" value="KJK74312.1"/>
    <property type="molecule type" value="Genomic_DNA"/>
</dbReference>
<accession>A0A0D9NJS0</accession>
<dbReference type="OrthoDB" id="4932133at2759"/>
<name>A0A0D9NJS0_METAN</name>
<organism evidence="1 2">
    <name type="scientific">Metarhizium anisopliae BRIP 53293</name>
    <dbReference type="NCBI Taxonomy" id="1291518"/>
    <lineage>
        <taxon>Eukaryota</taxon>
        <taxon>Fungi</taxon>
        <taxon>Dikarya</taxon>
        <taxon>Ascomycota</taxon>
        <taxon>Pezizomycotina</taxon>
        <taxon>Sordariomycetes</taxon>
        <taxon>Hypocreomycetidae</taxon>
        <taxon>Hypocreales</taxon>
        <taxon>Clavicipitaceae</taxon>
        <taxon>Metarhizium</taxon>
    </lineage>
</organism>
<evidence type="ECO:0000313" key="2">
    <source>
        <dbReference type="Proteomes" id="UP000054544"/>
    </source>
</evidence>
<dbReference type="Pfam" id="PF19373">
    <property type="entry name" value="DUF5948"/>
    <property type="match status" value="1"/>
</dbReference>
<protein>
    <submittedName>
        <fullName evidence="1">Uncharacterized protein</fullName>
    </submittedName>
</protein>